<dbReference type="PROSITE" id="PS51332">
    <property type="entry name" value="B12_BINDING"/>
    <property type="match status" value="1"/>
</dbReference>
<dbReference type="Gene3D" id="3.40.50.280">
    <property type="entry name" value="Cobalamin-binding domain"/>
    <property type="match status" value="1"/>
</dbReference>
<dbReference type="InterPro" id="IPR041657">
    <property type="entry name" value="HTH_17"/>
</dbReference>
<dbReference type="Pfam" id="PF02310">
    <property type="entry name" value="B12-binding"/>
    <property type="match status" value="1"/>
</dbReference>
<dbReference type="InterPro" id="IPR010093">
    <property type="entry name" value="SinI_DNA-bd"/>
</dbReference>
<protein>
    <submittedName>
        <fullName evidence="2">Excisionase family DNA-binding protein</fullName>
    </submittedName>
</protein>
<dbReference type="EMBL" id="BAABGA010000120">
    <property type="protein sequence ID" value="GAA4471490.1"/>
    <property type="molecule type" value="Genomic_DNA"/>
</dbReference>
<proteinExistence type="predicted"/>
<dbReference type="Gene3D" id="1.10.1660.10">
    <property type="match status" value="1"/>
</dbReference>
<dbReference type="SUPFAM" id="SSF46955">
    <property type="entry name" value="Putative DNA-binding domain"/>
    <property type="match status" value="1"/>
</dbReference>
<dbReference type="Proteomes" id="UP001500840">
    <property type="component" value="Unassembled WGS sequence"/>
</dbReference>
<organism evidence="2 3">
    <name type="scientific">Novipirellula rosea</name>
    <dbReference type="NCBI Taxonomy" id="1031540"/>
    <lineage>
        <taxon>Bacteria</taxon>
        <taxon>Pseudomonadati</taxon>
        <taxon>Planctomycetota</taxon>
        <taxon>Planctomycetia</taxon>
        <taxon>Pirellulales</taxon>
        <taxon>Pirellulaceae</taxon>
        <taxon>Novipirellula</taxon>
    </lineage>
</organism>
<evidence type="ECO:0000313" key="2">
    <source>
        <dbReference type="EMBL" id="GAA4471490.1"/>
    </source>
</evidence>
<feature type="domain" description="B12-binding" evidence="1">
    <location>
        <begin position="199"/>
        <end position="324"/>
    </location>
</feature>
<dbReference type="Gene3D" id="1.10.1240.10">
    <property type="entry name" value="Methionine synthase domain"/>
    <property type="match status" value="1"/>
</dbReference>
<dbReference type="InterPro" id="IPR036724">
    <property type="entry name" value="Cobalamin-bd_sf"/>
</dbReference>
<dbReference type="CDD" id="cd04762">
    <property type="entry name" value="HTH_MerR-trunc"/>
    <property type="match status" value="1"/>
</dbReference>
<dbReference type="InterPro" id="IPR036594">
    <property type="entry name" value="Meth_synthase_dom"/>
</dbReference>
<keyword evidence="3" id="KW-1185">Reference proteome</keyword>
<dbReference type="SUPFAM" id="SSF52242">
    <property type="entry name" value="Cobalamin (vitamin B12)-binding domain"/>
    <property type="match status" value="1"/>
</dbReference>
<name>A0ABP8NV57_9BACT</name>
<dbReference type="InterPro" id="IPR009061">
    <property type="entry name" value="DNA-bd_dom_put_sf"/>
</dbReference>
<dbReference type="GO" id="GO:0003677">
    <property type="term" value="F:DNA binding"/>
    <property type="evidence" value="ECO:0007669"/>
    <property type="project" value="UniProtKB-KW"/>
</dbReference>
<dbReference type="Pfam" id="PF12728">
    <property type="entry name" value="HTH_17"/>
    <property type="match status" value="1"/>
</dbReference>
<evidence type="ECO:0000313" key="3">
    <source>
        <dbReference type="Proteomes" id="UP001500840"/>
    </source>
</evidence>
<reference evidence="3" key="1">
    <citation type="journal article" date="2019" name="Int. J. Syst. Evol. Microbiol.">
        <title>The Global Catalogue of Microorganisms (GCM) 10K type strain sequencing project: providing services to taxonomists for standard genome sequencing and annotation.</title>
        <authorList>
            <consortium name="The Broad Institute Genomics Platform"/>
            <consortium name="The Broad Institute Genome Sequencing Center for Infectious Disease"/>
            <person name="Wu L."/>
            <person name="Ma J."/>
        </authorList>
    </citation>
    <scope>NUCLEOTIDE SEQUENCE [LARGE SCALE GENOMIC DNA]</scope>
    <source>
        <strain evidence="3">JCM 17759</strain>
    </source>
</reference>
<sequence>MDVFCSTPVIVRNSTIALLEPDPVAVRQPHYSPKQVADALQVSESSVKRWCDRGTIPTIRTVGGHRRIALDGLQTFLTQADRALVNPDVLGLPALLSCRKPEISGAETDYQRHFRSAMAVGDEPTCREILQLQIKRRQRERGQTCAEIAELLIADAMHGLGEAWCSNELDVYQERRACGIAHRLITELIATLPPPESAALTAVGGAPEGDHYQLPMLLVQLALRELGWNSVCLGNHLPLQSFAQAAHDYQTDLVWLSVSAMSDAAAFIAQETKLAADLGEHIPLLVGGRALCDDIRPRLRYTAHCDNLRQFVELVAMMQLSLRR</sequence>
<keyword evidence="2" id="KW-0238">DNA-binding</keyword>
<comment type="caution">
    <text evidence="2">The sequence shown here is derived from an EMBL/GenBank/DDBJ whole genome shotgun (WGS) entry which is preliminary data.</text>
</comment>
<gene>
    <name evidence="2" type="ORF">GCM10023156_66150</name>
</gene>
<evidence type="ECO:0000259" key="1">
    <source>
        <dbReference type="PROSITE" id="PS51332"/>
    </source>
</evidence>
<accession>A0ABP8NV57</accession>
<dbReference type="InterPro" id="IPR006158">
    <property type="entry name" value="Cobalamin-bd"/>
</dbReference>
<dbReference type="NCBIfam" id="TIGR01764">
    <property type="entry name" value="excise"/>
    <property type="match status" value="1"/>
</dbReference>